<dbReference type="GO" id="GO:0022857">
    <property type="term" value="F:transmembrane transporter activity"/>
    <property type="evidence" value="ECO:0007669"/>
    <property type="project" value="TreeGrafter"/>
</dbReference>
<keyword evidence="5 7" id="KW-1133">Transmembrane helix</keyword>
<keyword evidence="6 7" id="KW-0472">Membrane</keyword>
<keyword evidence="3" id="KW-0997">Cell inner membrane</keyword>
<feature type="transmembrane region" description="Helical" evidence="7">
    <location>
        <begin position="220"/>
        <end position="238"/>
    </location>
</feature>
<evidence type="ECO:0000313" key="10">
    <source>
        <dbReference type="Proteomes" id="UP000628736"/>
    </source>
</evidence>
<evidence type="ECO:0000256" key="2">
    <source>
        <dbReference type="ARBA" id="ARBA00022475"/>
    </source>
</evidence>
<protein>
    <submittedName>
        <fullName evidence="9">TRAP transporter large permease</fullName>
    </submittedName>
</protein>
<gene>
    <name evidence="9" type="ORF">H8S11_04895</name>
</gene>
<feature type="transmembrane region" description="Helical" evidence="7">
    <location>
        <begin position="244"/>
        <end position="263"/>
    </location>
</feature>
<dbReference type="RefSeq" id="WP_186852387.1">
    <property type="nucleotide sequence ID" value="NZ_JACOPO010000002.1"/>
</dbReference>
<sequence length="434" mass="46292">MHWLVVFLGLFMLFAIFRIPVAVSMSLATLITMAGAGVNFGIIGTSVFNSLNSFTFLAIPAFIIAGDIMGVTGISNSLLNWVDSMVGRLRGSTGATAVVCSLLFGTLTGSSLATCTAIGTMMIPEMEKRGYSRPYSGALIAASGFLGILIPPSIPGIMFAMMSGSNLMAVWCVTIVPGVLVGAGYIVINYFRMGRKEAKCTEPFNFGPYVKNIGINTWRAIPAILMPLIIFVGIYGGIFTPTEAGGVAVFYGLLVGWAFLPLAQKRWPEKKLLTVISDSSVSTASITLIIGLSAITGRMVTLTGIPQEVTDALMSVTDSKYIFLLLVNLMLLVAGMFMETNSAILLLGPILLPVANAYGVETIHFAAIMLLNMEIGMITPPMAGNLFVSARLANCSIDKLLKDLAPFFLWALTVLMFTTYVPQAITWLPAALGI</sequence>
<keyword evidence="2" id="KW-1003">Cell membrane</keyword>
<feature type="transmembrane region" description="Helical" evidence="7">
    <location>
        <begin position="95"/>
        <end position="123"/>
    </location>
</feature>
<dbReference type="EMBL" id="JACOPO010000002">
    <property type="protein sequence ID" value="MBC5722152.1"/>
    <property type="molecule type" value="Genomic_DNA"/>
</dbReference>
<feature type="transmembrane region" description="Helical" evidence="7">
    <location>
        <begin position="135"/>
        <end position="162"/>
    </location>
</feature>
<comment type="subcellular location">
    <subcellularLocation>
        <location evidence="1">Cell inner membrane</location>
        <topology evidence="1">Multi-pass membrane protein</topology>
    </subcellularLocation>
</comment>
<feature type="transmembrane region" description="Helical" evidence="7">
    <location>
        <begin position="321"/>
        <end position="338"/>
    </location>
</feature>
<dbReference type="Proteomes" id="UP000628736">
    <property type="component" value="Unassembled WGS sequence"/>
</dbReference>
<evidence type="ECO:0000256" key="6">
    <source>
        <dbReference type="ARBA" id="ARBA00023136"/>
    </source>
</evidence>
<feature type="transmembrane region" description="Helical" evidence="7">
    <location>
        <begin position="275"/>
        <end position="301"/>
    </location>
</feature>
<evidence type="ECO:0000256" key="5">
    <source>
        <dbReference type="ARBA" id="ARBA00022989"/>
    </source>
</evidence>
<dbReference type="PIRSF" id="PIRSF006066">
    <property type="entry name" value="HI0050"/>
    <property type="match status" value="1"/>
</dbReference>
<dbReference type="Pfam" id="PF06808">
    <property type="entry name" value="DctM"/>
    <property type="match status" value="1"/>
</dbReference>
<feature type="transmembrane region" description="Helical" evidence="7">
    <location>
        <begin position="168"/>
        <end position="191"/>
    </location>
</feature>
<evidence type="ECO:0000256" key="4">
    <source>
        <dbReference type="ARBA" id="ARBA00022692"/>
    </source>
</evidence>
<dbReference type="InterPro" id="IPR010656">
    <property type="entry name" value="DctM"/>
</dbReference>
<feature type="transmembrane region" description="Helical" evidence="7">
    <location>
        <begin position="407"/>
        <end position="428"/>
    </location>
</feature>
<keyword evidence="10" id="KW-1185">Reference proteome</keyword>
<proteinExistence type="predicted"/>
<feature type="transmembrane region" description="Helical" evidence="7">
    <location>
        <begin position="28"/>
        <end position="48"/>
    </location>
</feature>
<dbReference type="PANTHER" id="PTHR33362:SF2">
    <property type="entry name" value="TRAP TRANSPORTER LARGE PERMEASE PROTEIN"/>
    <property type="match status" value="1"/>
</dbReference>
<reference evidence="9" key="1">
    <citation type="submission" date="2020-08" db="EMBL/GenBank/DDBJ databases">
        <title>Genome public.</title>
        <authorList>
            <person name="Liu C."/>
            <person name="Sun Q."/>
        </authorList>
    </citation>
    <scope>NUCLEOTIDE SEQUENCE</scope>
    <source>
        <strain evidence="9">NSJ-23</strain>
    </source>
</reference>
<keyword evidence="4 7" id="KW-0812">Transmembrane</keyword>
<dbReference type="NCBIfam" id="TIGR00786">
    <property type="entry name" value="dctM"/>
    <property type="match status" value="1"/>
</dbReference>
<evidence type="ECO:0000313" key="9">
    <source>
        <dbReference type="EMBL" id="MBC5722152.1"/>
    </source>
</evidence>
<dbReference type="InterPro" id="IPR004681">
    <property type="entry name" value="TRAP_DctM"/>
</dbReference>
<evidence type="ECO:0000259" key="8">
    <source>
        <dbReference type="Pfam" id="PF06808"/>
    </source>
</evidence>
<dbReference type="AlphaFoldDB" id="A0A8J6M7X6"/>
<dbReference type="PANTHER" id="PTHR33362">
    <property type="entry name" value="SIALIC ACID TRAP TRANSPORTER PERMEASE PROTEIN SIAT-RELATED"/>
    <property type="match status" value="1"/>
</dbReference>
<dbReference type="GO" id="GO:0005886">
    <property type="term" value="C:plasma membrane"/>
    <property type="evidence" value="ECO:0007669"/>
    <property type="project" value="UniProtKB-SubCell"/>
</dbReference>
<comment type="caution">
    <text evidence="9">The sequence shown here is derived from an EMBL/GenBank/DDBJ whole genome shotgun (WGS) entry which is preliminary data.</text>
</comment>
<evidence type="ECO:0000256" key="1">
    <source>
        <dbReference type="ARBA" id="ARBA00004429"/>
    </source>
</evidence>
<evidence type="ECO:0000256" key="7">
    <source>
        <dbReference type="SAM" id="Phobius"/>
    </source>
</evidence>
<feature type="domain" description="TRAP C4-dicarboxylate transport system permease DctM subunit" evidence="8">
    <location>
        <begin position="8"/>
        <end position="423"/>
    </location>
</feature>
<feature type="transmembrane region" description="Helical" evidence="7">
    <location>
        <begin position="55"/>
        <end position="75"/>
    </location>
</feature>
<name>A0A8J6M7X6_9FIRM</name>
<organism evidence="9 10">
    <name type="scientific">Flintibacter hominis</name>
    <dbReference type="NCBI Taxonomy" id="2763048"/>
    <lineage>
        <taxon>Bacteria</taxon>
        <taxon>Bacillati</taxon>
        <taxon>Bacillota</taxon>
        <taxon>Clostridia</taxon>
        <taxon>Eubacteriales</taxon>
        <taxon>Flintibacter</taxon>
    </lineage>
</organism>
<accession>A0A8J6M7X6</accession>
<evidence type="ECO:0000256" key="3">
    <source>
        <dbReference type="ARBA" id="ARBA00022519"/>
    </source>
</evidence>